<sequence>TNGGLLKHSQSQLHITSTKNYESYVLRQRNNSNVINQLDAGRVIHIRKNRDRLIKICSTLHFLSRQMISFRGHRENSQSSNQGNFMELLRWSATSDPVVKSVLEDSAGNASYLSHDIQNELIHIMANQVREKISSMLHNHNYTLMADETRDISGTEQLSIVIRFVHDQDSDMNDYSNIVKDYFLGFLPLQEFDASALAIKIV</sequence>
<organism evidence="2 4">
    <name type="scientific">Didymodactylos carnosus</name>
    <dbReference type="NCBI Taxonomy" id="1234261"/>
    <lineage>
        <taxon>Eukaryota</taxon>
        <taxon>Metazoa</taxon>
        <taxon>Spiralia</taxon>
        <taxon>Gnathifera</taxon>
        <taxon>Rotifera</taxon>
        <taxon>Eurotatoria</taxon>
        <taxon>Bdelloidea</taxon>
        <taxon>Philodinida</taxon>
        <taxon>Philodinidae</taxon>
        <taxon>Didymodactylos</taxon>
    </lineage>
</organism>
<accession>A0A816EE84</accession>
<evidence type="ECO:0000313" key="4">
    <source>
        <dbReference type="Proteomes" id="UP000663829"/>
    </source>
</evidence>
<dbReference type="Proteomes" id="UP000681722">
    <property type="component" value="Unassembled WGS sequence"/>
</dbReference>
<reference evidence="2" key="1">
    <citation type="submission" date="2021-02" db="EMBL/GenBank/DDBJ databases">
        <authorList>
            <person name="Nowell W R."/>
        </authorList>
    </citation>
    <scope>NUCLEOTIDE SEQUENCE</scope>
</reference>
<feature type="domain" description="DUF4371" evidence="1">
    <location>
        <begin position="61"/>
        <end position="197"/>
    </location>
</feature>
<dbReference type="EMBL" id="CAJNOQ010050469">
    <property type="protein sequence ID" value="CAF1648746.1"/>
    <property type="molecule type" value="Genomic_DNA"/>
</dbReference>
<keyword evidence="4" id="KW-1185">Reference proteome</keyword>
<gene>
    <name evidence="2" type="ORF">GPM918_LOCUS45385</name>
    <name evidence="3" type="ORF">SRO942_LOCUS47837</name>
</gene>
<dbReference type="InterPro" id="IPR025398">
    <property type="entry name" value="DUF4371"/>
</dbReference>
<feature type="non-terminal residue" evidence="2">
    <location>
        <position position="202"/>
    </location>
</feature>
<dbReference type="AlphaFoldDB" id="A0A816EE84"/>
<dbReference type="OrthoDB" id="8045002at2759"/>
<dbReference type="Proteomes" id="UP000663829">
    <property type="component" value="Unassembled WGS sequence"/>
</dbReference>
<dbReference type="Pfam" id="PF14291">
    <property type="entry name" value="DUF4371"/>
    <property type="match status" value="1"/>
</dbReference>
<proteinExistence type="predicted"/>
<dbReference type="EMBL" id="CAJOBC010120691">
    <property type="protein sequence ID" value="CAF4572863.1"/>
    <property type="molecule type" value="Genomic_DNA"/>
</dbReference>
<protein>
    <recommendedName>
        <fullName evidence="1">DUF4371 domain-containing protein</fullName>
    </recommendedName>
</protein>
<evidence type="ECO:0000313" key="2">
    <source>
        <dbReference type="EMBL" id="CAF1648746.1"/>
    </source>
</evidence>
<dbReference type="PANTHER" id="PTHR45749:SF21">
    <property type="entry name" value="DUF4371 DOMAIN-CONTAINING PROTEIN"/>
    <property type="match status" value="1"/>
</dbReference>
<name>A0A816EE84_9BILA</name>
<dbReference type="PANTHER" id="PTHR45749">
    <property type="match status" value="1"/>
</dbReference>
<feature type="non-terminal residue" evidence="2">
    <location>
        <position position="1"/>
    </location>
</feature>
<evidence type="ECO:0000313" key="3">
    <source>
        <dbReference type="EMBL" id="CAF4572863.1"/>
    </source>
</evidence>
<evidence type="ECO:0000259" key="1">
    <source>
        <dbReference type="Pfam" id="PF14291"/>
    </source>
</evidence>
<comment type="caution">
    <text evidence="2">The sequence shown here is derived from an EMBL/GenBank/DDBJ whole genome shotgun (WGS) entry which is preliminary data.</text>
</comment>